<proteinExistence type="predicted"/>
<reference evidence="1 2" key="1">
    <citation type="journal article" date="2015" name="Genome Announc.">
        <title>Expanding the biotechnology potential of lactobacilli through comparative genomics of 213 strains and associated genera.</title>
        <authorList>
            <person name="Sun Z."/>
            <person name="Harris H.M."/>
            <person name="McCann A."/>
            <person name="Guo C."/>
            <person name="Argimon S."/>
            <person name="Zhang W."/>
            <person name="Yang X."/>
            <person name="Jeffery I.B."/>
            <person name="Cooney J.C."/>
            <person name="Kagawa T.F."/>
            <person name="Liu W."/>
            <person name="Song Y."/>
            <person name="Salvetti E."/>
            <person name="Wrobel A."/>
            <person name="Rasinkangas P."/>
            <person name="Parkhill J."/>
            <person name="Rea M.C."/>
            <person name="O'Sullivan O."/>
            <person name="Ritari J."/>
            <person name="Douillard F.P."/>
            <person name="Paul Ross R."/>
            <person name="Yang R."/>
            <person name="Briner A.E."/>
            <person name="Felis G.E."/>
            <person name="de Vos W.M."/>
            <person name="Barrangou R."/>
            <person name="Klaenhammer T.R."/>
            <person name="Caufield P.W."/>
            <person name="Cui Y."/>
            <person name="Zhang H."/>
            <person name="O'Toole P.W."/>
        </authorList>
    </citation>
    <scope>NUCLEOTIDE SEQUENCE [LARGE SCALE GENOMIC DNA]</scope>
    <source>
        <strain evidence="1 2">DSM 23365</strain>
    </source>
</reference>
<dbReference type="PATRIC" id="fig|1423804.4.peg.2950"/>
<accession>A0A0R2EJG4</accession>
<comment type="caution">
    <text evidence="1">The sequence shown here is derived from an EMBL/GenBank/DDBJ whole genome shotgun (WGS) entry which is preliminary data.</text>
</comment>
<gene>
    <name evidence="1" type="ORF">FD14_GL002735</name>
</gene>
<protein>
    <submittedName>
        <fullName evidence="1">Uncharacterized protein</fullName>
    </submittedName>
</protein>
<sequence>MFKLPETMLVSKVPVVSMPDWQKLAHQYEIHNCPATWSQASEVLRWQKNIGYLETFTALDDIYAELSGNDFLRDIAIDHPEQVHTYWVANLSAYVLIID</sequence>
<evidence type="ECO:0000313" key="1">
    <source>
        <dbReference type="EMBL" id="KRN16409.1"/>
    </source>
</evidence>
<dbReference type="Proteomes" id="UP000051442">
    <property type="component" value="Unassembled WGS sequence"/>
</dbReference>
<name>A0A0R2EJG4_9LACO</name>
<evidence type="ECO:0000313" key="2">
    <source>
        <dbReference type="Proteomes" id="UP000051442"/>
    </source>
</evidence>
<dbReference type="EMBL" id="AYZM01000176">
    <property type="protein sequence ID" value="KRN16409.1"/>
    <property type="molecule type" value="Genomic_DNA"/>
</dbReference>
<organism evidence="1 2">
    <name type="scientific">Secundilactobacillus similis DSM 23365 = JCM 2765</name>
    <dbReference type="NCBI Taxonomy" id="1423804"/>
    <lineage>
        <taxon>Bacteria</taxon>
        <taxon>Bacillati</taxon>
        <taxon>Bacillota</taxon>
        <taxon>Bacilli</taxon>
        <taxon>Lactobacillales</taxon>
        <taxon>Lactobacillaceae</taxon>
        <taxon>Secundilactobacillus</taxon>
    </lineage>
</organism>
<dbReference type="AlphaFoldDB" id="A0A0R2EJG4"/>
<keyword evidence="2" id="KW-1185">Reference proteome</keyword>